<sequence>MEIFMDSLSGKTYETIDPRAGEVIARVTEGDKEDIDLAVKAASEAFGKWARKAIDIPHCANLLQYYAGAADKIHGDTLKMSQELHGYTLLEPIGVIGHIVPLNYPSSTLFTKVAPALAAWCTMVVKPAEQTPLSALYYTYLAKFAGIPDGVLNVINGYCPTNGAAISSHMDIDKVAFTGSTEVGRLVMKAAAESNLKHVSLELGGKTPLIIFDDADIDTAVDLALLANFFNKAKKGEVSVVGTCIYVQERIYDEFLKKSAEKAKTRVVGNPFDPNVQQGPQVCYYPGYQVHPQLSMDHIYIEISSEDVIEIKFSLFLYYFGERGRIMMKFVDLIDENVEELAVLYTIDCGKLFTIGKAIDIPHCSNLLRYYAGHIVPWNYPSSTLFTKVAPALAAGCTIVVKPAEQTPHSALYYAHLAKLAGIPDGVLNVINGYGPTAGAAISSHMDIDKAAAESNLKRVSLELGGKSLLIIFDDADIDTAGEVCVAGTRVYFHERIYDEFVKKSVQKAKTSVIGDPFDPNVQQGPQVNKEQFDRVLSYIEYGKSEGATLLTGVRPAVKRDTTSSPQFSQTSRTVEEVIERANDMKYGLAAGIVTKNLNIANRVSRSIRAGRIWINCYLALDRDVPFGGYKMSGFGRDFGMDGLQKYLQIKSVVTPLYNSPWL</sequence>
<reference evidence="5 6" key="1">
    <citation type="journal article" date="2017" name="Mol. Plant">
        <title>The Genome of Medicinal Plant Macleaya cordata Provides New Insights into Benzylisoquinoline Alkaloids Metabolism.</title>
        <authorList>
            <person name="Liu X."/>
            <person name="Liu Y."/>
            <person name="Huang P."/>
            <person name="Ma Y."/>
            <person name="Qing Z."/>
            <person name="Tang Q."/>
            <person name="Cao H."/>
            <person name="Cheng P."/>
            <person name="Zheng Y."/>
            <person name="Yuan Z."/>
            <person name="Zhou Y."/>
            <person name="Liu J."/>
            <person name="Tang Z."/>
            <person name="Zhuo Y."/>
            <person name="Zhang Y."/>
            <person name="Yu L."/>
            <person name="Huang J."/>
            <person name="Yang P."/>
            <person name="Peng Q."/>
            <person name="Zhang J."/>
            <person name="Jiang W."/>
            <person name="Zhang Z."/>
            <person name="Lin K."/>
            <person name="Ro D.K."/>
            <person name="Chen X."/>
            <person name="Xiong X."/>
            <person name="Shang Y."/>
            <person name="Huang S."/>
            <person name="Zeng J."/>
        </authorList>
    </citation>
    <scope>NUCLEOTIDE SEQUENCE [LARGE SCALE GENOMIC DNA]</scope>
    <source>
        <strain evidence="6">cv. BLH2017</strain>
        <tissue evidence="5">Root</tissue>
    </source>
</reference>
<dbReference type="Proteomes" id="UP000195402">
    <property type="component" value="Unassembled WGS sequence"/>
</dbReference>
<dbReference type="AlphaFoldDB" id="A0A200PNZ1"/>
<dbReference type="InterPro" id="IPR016162">
    <property type="entry name" value="Ald_DH_N"/>
</dbReference>
<dbReference type="FunFam" id="3.40.605.10:FF:000007">
    <property type="entry name" value="NAD/NADP-dependent betaine aldehyde dehydrogenase"/>
    <property type="match status" value="1"/>
</dbReference>
<feature type="domain" description="Aldehyde dehydrogenase" evidence="4">
    <location>
        <begin position="7"/>
        <end position="51"/>
    </location>
</feature>
<dbReference type="FunFam" id="3.40.309.10:FF:000065">
    <property type="entry name" value="Aldehyde dehydrogenase3"/>
    <property type="match status" value="1"/>
</dbReference>
<name>A0A200PNZ1_MACCD</name>
<dbReference type="FunFam" id="3.40.605.10:FF:000026">
    <property type="entry name" value="Aldehyde dehydrogenase, putative"/>
    <property type="match status" value="1"/>
</dbReference>
<organism evidence="5 6">
    <name type="scientific">Macleaya cordata</name>
    <name type="common">Five-seeded plume-poppy</name>
    <name type="synonym">Bocconia cordata</name>
    <dbReference type="NCBI Taxonomy" id="56857"/>
    <lineage>
        <taxon>Eukaryota</taxon>
        <taxon>Viridiplantae</taxon>
        <taxon>Streptophyta</taxon>
        <taxon>Embryophyta</taxon>
        <taxon>Tracheophyta</taxon>
        <taxon>Spermatophyta</taxon>
        <taxon>Magnoliopsida</taxon>
        <taxon>Ranunculales</taxon>
        <taxon>Papaveraceae</taxon>
        <taxon>Papaveroideae</taxon>
        <taxon>Macleaya</taxon>
    </lineage>
</organism>
<evidence type="ECO:0000259" key="4">
    <source>
        <dbReference type="Pfam" id="PF00171"/>
    </source>
</evidence>
<dbReference type="InterPro" id="IPR016161">
    <property type="entry name" value="Ald_DH/histidinol_DH"/>
</dbReference>
<evidence type="ECO:0000313" key="5">
    <source>
        <dbReference type="EMBL" id="OUZ99918.1"/>
    </source>
</evidence>
<comment type="caution">
    <text evidence="5">The sequence shown here is derived from an EMBL/GenBank/DDBJ whole genome shotgun (WGS) entry which is preliminary data.</text>
</comment>
<dbReference type="GO" id="GO:0016620">
    <property type="term" value="F:oxidoreductase activity, acting on the aldehyde or oxo group of donors, NAD or NADP as acceptor"/>
    <property type="evidence" value="ECO:0007669"/>
    <property type="project" value="InterPro"/>
</dbReference>
<comment type="similarity">
    <text evidence="1">Belongs to the aldehyde dehydrogenase family.</text>
</comment>
<evidence type="ECO:0000256" key="3">
    <source>
        <dbReference type="ARBA" id="ARBA00023027"/>
    </source>
</evidence>
<dbReference type="InParanoid" id="A0A200PNZ1"/>
<proteinExistence type="inferred from homology"/>
<feature type="domain" description="Aldehyde dehydrogenase" evidence="4">
    <location>
        <begin position="573"/>
        <end position="653"/>
    </location>
</feature>
<dbReference type="SUPFAM" id="SSF53720">
    <property type="entry name" value="ALDH-like"/>
    <property type="match status" value="2"/>
</dbReference>
<evidence type="ECO:0000256" key="2">
    <source>
        <dbReference type="ARBA" id="ARBA00023002"/>
    </source>
</evidence>
<evidence type="ECO:0000313" key="6">
    <source>
        <dbReference type="Proteomes" id="UP000195402"/>
    </source>
</evidence>
<keyword evidence="2" id="KW-0560">Oxidoreductase</keyword>
<dbReference type="OrthoDB" id="310895at2759"/>
<dbReference type="Gene3D" id="3.40.309.10">
    <property type="entry name" value="Aldehyde Dehydrogenase, Chain A, domain 2"/>
    <property type="match status" value="3"/>
</dbReference>
<dbReference type="InterPro" id="IPR015590">
    <property type="entry name" value="Aldehyde_DH_dom"/>
</dbReference>
<dbReference type="Pfam" id="PF00171">
    <property type="entry name" value="Aldedh"/>
    <property type="match status" value="4"/>
</dbReference>
<feature type="domain" description="Aldehyde dehydrogenase" evidence="4">
    <location>
        <begin position="373"/>
        <end position="555"/>
    </location>
</feature>
<dbReference type="Gene3D" id="3.40.605.10">
    <property type="entry name" value="Aldehyde Dehydrogenase, Chain A, domain 1"/>
    <property type="match status" value="4"/>
</dbReference>
<dbReference type="EMBL" id="MVGT01004386">
    <property type="protein sequence ID" value="OUZ99918.1"/>
    <property type="molecule type" value="Genomic_DNA"/>
</dbReference>
<dbReference type="STRING" id="56857.A0A200PNZ1"/>
<gene>
    <name evidence="5" type="ORF">BVC80_9069g26</name>
</gene>
<dbReference type="InterPro" id="IPR016163">
    <property type="entry name" value="Ald_DH_C"/>
</dbReference>
<protein>
    <submittedName>
        <fullName evidence="5">Aldehyde dehydrogenase domain</fullName>
    </submittedName>
</protein>
<keyword evidence="6" id="KW-1185">Reference proteome</keyword>
<keyword evidence="3" id="KW-0520">NAD</keyword>
<accession>A0A200PNZ1</accession>
<evidence type="ECO:0000256" key="1">
    <source>
        <dbReference type="ARBA" id="ARBA00009986"/>
    </source>
</evidence>
<feature type="domain" description="Aldehyde dehydrogenase" evidence="4">
    <location>
        <begin position="54"/>
        <end position="282"/>
    </location>
</feature>
<dbReference type="PANTHER" id="PTHR11699">
    <property type="entry name" value="ALDEHYDE DEHYDROGENASE-RELATED"/>
    <property type="match status" value="1"/>
</dbReference>